<comment type="caution">
    <text evidence="2">The sequence shown here is derived from an EMBL/GenBank/DDBJ whole genome shotgun (WGS) entry which is preliminary data.</text>
</comment>
<proteinExistence type="predicted"/>
<evidence type="ECO:0000313" key="2">
    <source>
        <dbReference type="EMBL" id="TFJ98338.1"/>
    </source>
</evidence>
<keyword evidence="3" id="KW-1185">Reference proteome</keyword>
<gene>
    <name evidence="2" type="ORF">DR999_PMT19748</name>
</gene>
<dbReference type="AlphaFoldDB" id="A0A4D9DMS7"/>
<dbReference type="EMBL" id="QXTE01000407">
    <property type="protein sequence ID" value="TFJ98338.1"/>
    <property type="molecule type" value="Genomic_DNA"/>
</dbReference>
<sequence length="170" mass="17840">MPRPASEVWLPQRRCWARARAPGSRHLGKDPSSGLSPRPGAPPRCTGRGQQLGQRLSLGHSARLILPLPPPQLIPSWEQGHELVPRPAPGPCSRGVPAAQGDRPLSEADLSTAVLLPGATAGSFPRLLGRLGGSTGNKGILPGEVLTPPTTRAWGAQPKDGELSAVFYAK</sequence>
<feature type="region of interest" description="Disordered" evidence="1">
    <location>
        <begin position="81"/>
        <end position="103"/>
    </location>
</feature>
<feature type="region of interest" description="Disordered" evidence="1">
    <location>
        <begin position="19"/>
        <end position="54"/>
    </location>
</feature>
<evidence type="ECO:0000313" key="3">
    <source>
        <dbReference type="Proteomes" id="UP000297703"/>
    </source>
</evidence>
<organism evidence="2 3">
    <name type="scientific">Platysternon megacephalum</name>
    <name type="common">big-headed turtle</name>
    <dbReference type="NCBI Taxonomy" id="55544"/>
    <lineage>
        <taxon>Eukaryota</taxon>
        <taxon>Metazoa</taxon>
        <taxon>Chordata</taxon>
        <taxon>Craniata</taxon>
        <taxon>Vertebrata</taxon>
        <taxon>Euteleostomi</taxon>
        <taxon>Archelosauria</taxon>
        <taxon>Testudinata</taxon>
        <taxon>Testudines</taxon>
        <taxon>Cryptodira</taxon>
        <taxon>Durocryptodira</taxon>
        <taxon>Testudinoidea</taxon>
        <taxon>Platysternidae</taxon>
        <taxon>Platysternon</taxon>
    </lineage>
</organism>
<protein>
    <submittedName>
        <fullName evidence="2">Cytosolic purine 5'-nucleotidase-like</fullName>
    </submittedName>
</protein>
<reference evidence="2 3" key="1">
    <citation type="submission" date="2019-04" db="EMBL/GenBank/DDBJ databases">
        <title>Draft genome of the big-headed turtle Platysternon megacephalum.</title>
        <authorList>
            <person name="Gong S."/>
        </authorList>
    </citation>
    <scope>NUCLEOTIDE SEQUENCE [LARGE SCALE GENOMIC DNA]</scope>
    <source>
        <strain evidence="2">DO16091913</strain>
        <tissue evidence="2">Muscle</tissue>
    </source>
</reference>
<reference evidence="2 3" key="2">
    <citation type="submission" date="2019-04" db="EMBL/GenBank/DDBJ databases">
        <title>The genome sequence of big-headed turtle.</title>
        <authorList>
            <person name="Gong S."/>
        </authorList>
    </citation>
    <scope>NUCLEOTIDE SEQUENCE [LARGE SCALE GENOMIC DNA]</scope>
    <source>
        <strain evidence="2">DO16091913</strain>
        <tissue evidence="2">Muscle</tissue>
    </source>
</reference>
<evidence type="ECO:0000256" key="1">
    <source>
        <dbReference type="SAM" id="MobiDB-lite"/>
    </source>
</evidence>
<name>A0A4D9DMS7_9SAUR</name>
<dbReference type="Proteomes" id="UP000297703">
    <property type="component" value="Unassembled WGS sequence"/>
</dbReference>
<accession>A0A4D9DMS7</accession>